<keyword evidence="2 5" id="KW-0489">Methyltransferase</keyword>
<comment type="caution">
    <text evidence="5">The sequence shown here is derived from an EMBL/GenBank/DDBJ whole genome shotgun (WGS) entry which is preliminary data.</text>
</comment>
<name>A0A512PDP7_9CELL</name>
<evidence type="ECO:0000256" key="3">
    <source>
        <dbReference type="ARBA" id="ARBA00022679"/>
    </source>
</evidence>
<dbReference type="PANTHER" id="PTHR44942">
    <property type="entry name" value="METHYLTRANSF_11 DOMAIN-CONTAINING PROTEIN"/>
    <property type="match status" value="1"/>
</dbReference>
<dbReference type="GO" id="GO:0032259">
    <property type="term" value="P:methylation"/>
    <property type="evidence" value="ECO:0007669"/>
    <property type="project" value="UniProtKB-KW"/>
</dbReference>
<reference evidence="5 6" key="1">
    <citation type="submission" date="2019-07" db="EMBL/GenBank/DDBJ databases">
        <title>Whole genome shotgun sequence of Cellulomonas soli NBRC 109434.</title>
        <authorList>
            <person name="Hosoyama A."/>
            <person name="Uohara A."/>
            <person name="Ohji S."/>
            <person name="Ichikawa N."/>
        </authorList>
    </citation>
    <scope>NUCLEOTIDE SEQUENCE [LARGE SCALE GENOMIC DNA]</scope>
    <source>
        <strain evidence="5 6">NBRC 109434</strain>
    </source>
</reference>
<accession>A0A512PDP7</accession>
<keyword evidence="6" id="KW-1185">Reference proteome</keyword>
<sequence>MDADRTARAASFERGAAVYQATRPTYPAEAVRWCVPPGARDAVDLAAGTGKLTARLAELGLHVTALEPSDAMRGELLAAVPGVEARPGSAERTGLPDGVADVVTVAQAWHWFDETAASAEIARVLRPGGTLAVLWNVRDPDVDWVAAFTEIIHRGDDLEPSHRSPSLGPQFEPTEHTTIRWHDEIAPAALRALAASRSHLLTLPDADRDALLDAVDELVATHPHLRGRERVELPYLTRCWRARTRR</sequence>
<dbReference type="AlphaFoldDB" id="A0A512PDP7"/>
<evidence type="ECO:0000256" key="2">
    <source>
        <dbReference type="ARBA" id="ARBA00022603"/>
    </source>
</evidence>
<dbReference type="OrthoDB" id="9797252at2"/>
<dbReference type="EMBL" id="BKAL01000006">
    <property type="protein sequence ID" value="GEP69337.1"/>
    <property type="molecule type" value="Genomic_DNA"/>
</dbReference>
<dbReference type="InterPro" id="IPR029063">
    <property type="entry name" value="SAM-dependent_MTases_sf"/>
</dbReference>
<dbReference type="InterPro" id="IPR051052">
    <property type="entry name" value="Diverse_substrate_MTase"/>
</dbReference>
<dbReference type="RefSeq" id="WP_146953069.1">
    <property type="nucleotide sequence ID" value="NZ_BAABBJ010000006.1"/>
</dbReference>
<gene>
    <name evidence="5" type="ORF">CSO01_20520</name>
</gene>
<dbReference type="Gene3D" id="3.40.50.150">
    <property type="entry name" value="Vaccinia Virus protein VP39"/>
    <property type="match status" value="1"/>
</dbReference>
<keyword evidence="3 5" id="KW-0808">Transferase</keyword>
<evidence type="ECO:0000256" key="1">
    <source>
        <dbReference type="ARBA" id="ARBA00008361"/>
    </source>
</evidence>
<dbReference type="Proteomes" id="UP000321798">
    <property type="component" value="Unassembled WGS sequence"/>
</dbReference>
<dbReference type="CDD" id="cd02440">
    <property type="entry name" value="AdoMet_MTases"/>
    <property type="match status" value="1"/>
</dbReference>
<evidence type="ECO:0000313" key="5">
    <source>
        <dbReference type="EMBL" id="GEP69337.1"/>
    </source>
</evidence>
<dbReference type="PANTHER" id="PTHR44942:SF4">
    <property type="entry name" value="METHYLTRANSFERASE TYPE 11 DOMAIN-CONTAINING PROTEIN"/>
    <property type="match status" value="1"/>
</dbReference>
<feature type="domain" description="Methyltransferase type 11" evidence="4">
    <location>
        <begin position="43"/>
        <end position="132"/>
    </location>
</feature>
<dbReference type="Pfam" id="PF08241">
    <property type="entry name" value="Methyltransf_11"/>
    <property type="match status" value="1"/>
</dbReference>
<protein>
    <submittedName>
        <fullName evidence="5">SAM-dependent methyltransferase</fullName>
    </submittedName>
</protein>
<evidence type="ECO:0000259" key="4">
    <source>
        <dbReference type="Pfam" id="PF08241"/>
    </source>
</evidence>
<dbReference type="InterPro" id="IPR013216">
    <property type="entry name" value="Methyltransf_11"/>
</dbReference>
<proteinExistence type="inferred from homology"/>
<comment type="similarity">
    <text evidence="1">Belongs to the methyltransferase superfamily.</text>
</comment>
<evidence type="ECO:0000313" key="6">
    <source>
        <dbReference type="Proteomes" id="UP000321798"/>
    </source>
</evidence>
<organism evidence="5 6">
    <name type="scientific">Cellulomonas soli</name>
    <dbReference type="NCBI Taxonomy" id="931535"/>
    <lineage>
        <taxon>Bacteria</taxon>
        <taxon>Bacillati</taxon>
        <taxon>Actinomycetota</taxon>
        <taxon>Actinomycetes</taxon>
        <taxon>Micrococcales</taxon>
        <taxon>Cellulomonadaceae</taxon>
        <taxon>Cellulomonas</taxon>
    </lineage>
</organism>
<dbReference type="GO" id="GO:0008757">
    <property type="term" value="F:S-adenosylmethionine-dependent methyltransferase activity"/>
    <property type="evidence" value="ECO:0007669"/>
    <property type="project" value="InterPro"/>
</dbReference>
<dbReference type="SUPFAM" id="SSF53335">
    <property type="entry name" value="S-adenosyl-L-methionine-dependent methyltransferases"/>
    <property type="match status" value="1"/>
</dbReference>